<dbReference type="RefSeq" id="WP_181844692.1">
    <property type="nucleotide sequence ID" value="NZ_JACERJ010000002.1"/>
</dbReference>
<reference evidence="2 3" key="1">
    <citation type="submission" date="2020-07" db="EMBL/GenBank/DDBJ databases">
        <title>Characterization of Pectobacterium aroidearum strains causing soft rot on Amorphophallus konjac.</title>
        <authorList>
            <person name="Xie H."/>
        </authorList>
    </citation>
    <scope>NUCLEOTIDE SEQUENCE [LARGE SCALE GENOMIC DNA]</scope>
    <source>
        <strain evidence="2 3">MY7</strain>
    </source>
</reference>
<evidence type="ECO:0000313" key="3">
    <source>
        <dbReference type="Proteomes" id="UP000557749"/>
    </source>
</evidence>
<keyword evidence="1" id="KW-0812">Transmembrane</keyword>
<proteinExistence type="predicted"/>
<dbReference type="EMBL" id="JACERJ010000002">
    <property type="protein sequence ID" value="MBA5203097.1"/>
    <property type="molecule type" value="Genomic_DNA"/>
</dbReference>
<keyword evidence="1" id="KW-0472">Membrane</keyword>
<evidence type="ECO:0000256" key="1">
    <source>
        <dbReference type="SAM" id="Phobius"/>
    </source>
</evidence>
<keyword evidence="1" id="KW-1133">Transmembrane helix</keyword>
<dbReference type="AlphaFoldDB" id="A0AAW3SSZ1"/>
<comment type="caution">
    <text evidence="2">The sequence shown here is derived from an EMBL/GenBank/DDBJ whole genome shotgun (WGS) entry which is preliminary data.</text>
</comment>
<organism evidence="2 3">
    <name type="scientific">Pectobacterium aroidearum</name>
    <dbReference type="NCBI Taxonomy" id="1201031"/>
    <lineage>
        <taxon>Bacteria</taxon>
        <taxon>Pseudomonadati</taxon>
        <taxon>Pseudomonadota</taxon>
        <taxon>Gammaproteobacteria</taxon>
        <taxon>Enterobacterales</taxon>
        <taxon>Pectobacteriaceae</taxon>
        <taxon>Pectobacterium</taxon>
    </lineage>
</organism>
<dbReference type="Proteomes" id="UP000557749">
    <property type="component" value="Unassembled WGS sequence"/>
</dbReference>
<feature type="transmembrane region" description="Helical" evidence="1">
    <location>
        <begin position="12"/>
        <end position="45"/>
    </location>
</feature>
<name>A0AAW3SSZ1_9GAMM</name>
<gene>
    <name evidence="2" type="ORF">H2Y57_05270</name>
</gene>
<sequence length="95" mass="10307">MMMASNSPGSYFWSWLTGILTALSAQDIMFGIGAIFTAVFTVLTYLSNSRKNAALATEARRQTEILLTGVKEKSITPKEFIAATKNLKGGADEQI</sequence>
<evidence type="ECO:0000313" key="2">
    <source>
        <dbReference type="EMBL" id="MBA5203097.1"/>
    </source>
</evidence>
<accession>A0AAW3SSZ1</accession>
<protein>
    <recommendedName>
        <fullName evidence="4">Holin</fullName>
    </recommendedName>
</protein>
<evidence type="ECO:0008006" key="4">
    <source>
        <dbReference type="Google" id="ProtNLM"/>
    </source>
</evidence>